<feature type="domain" description="Mechanosensitive ion channel MscS" evidence="9">
    <location>
        <begin position="384"/>
        <end position="451"/>
    </location>
</feature>
<keyword evidence="4 8" id="KW-1133">Transmembrane helix</keyword>
<evidence type="ECO:0000256" key="7">
    <source>
        <dbReference type="ARBA" id="ARBA00023303"/>
    </source>
</evidence>
<keyword evidence="7" id="KW-0407">Ion channel</keyword>
<evidence type="ECO:0000256" key="2">
    <source>
        <dbReference type="ARBA" id="ARBA00008017"/>
    </source>
</evidence>
<reference evidence="10" key="1">
    <citation type="submission" date="2022-02" db="EMBL/GenBank/DDBJ databases">
        <authorList>
            <person name="Henning P.M."/>
            <person name="McCubbin A.G."/>
            <person name="Shore J.S."/>
        </authorList>
    </citation>
    <scope>NUCLEOTIDE SEQUENCE</scope>
    <source>
        <strain evidence="10">F60SS</strain>
        <tissue evidence="10">Leaves</tissue>
    </source>
</reference>
<protein>
    <submittedName>
        <fullName evidence="10">U2 snRNP complex subunit msl1</fullName>
    </submittedName>
</protein>
<feature type="transmembrane region" description="Helical" evidence="8">
    <location>
        <begin position="270"/>
        <end position="289"/>
    </location>
</feature>
<dbReference type="InterPro" id="IPR023408">
    <property type="entry name" value="MscS_beta-dom_sf"/>
</dbReference>
<proteinExistence type="inferred from homology"/>
<dbReference type="OrthoDB" id="567160at2759"/>
<name>A0A9Q0JE10_9ROSI</name>
<comment type="subcellular location">
    <subcellularLocation>
        <location evidence="1">Membrane</location>
        <topology evidence="1">Multi-pass membrane protein</topology>
    </subcellularLocation>
</comment>
<feature type="transmembrane region" description="Helical" evidence="8">
    <location>
        <begin position="295"/>
        <end position="313"/>
    </location>
</feature>
<dbReference type="Gene3D" id="1.10.287.1260">
    <property type="match status" value="1"/>
</dbReference>
<organism evidence="10 11">
    <name type="scientific">Turnera subulata</name>
    <dbReference type="NCBI Taxonomy" id="218843"/>
    <lineage>
        <taxon>Eukaryota</taxon>
        <taxon>Viridiplantae</taxon>
        <taxon>Streptophyta</taxon>
        <taxon>Embryophyta</taxon>
        <taxon>Tracheophyta</taxon>
        <taxon>Spermatophyta</taxon>
        <taxon>Magnoliopsida</taxon>
        <taxon>eudicotyledons</taxon>
        <taxon>Gunneridae</taxon>
        <taxon>Pentapetalae</taxon>
        <taxon>rosids</taxon>
        <taxon>fabids</taxon>
        <taxon>Malpighiales</taxon>
        <taxon>Passifloraceae</taxon>
        <taxon>Turnera</taxon>
    </lineage>
</organism>
<evidence type="ECO:0000256" key="4">
    <source>
        <dbReference type="ARBA" id="ARBA00022989"/>
    </source>
</evidence>
<feature type="transmembrane region" description="Helical" evidence="8">
    <location>
        <begin position="210"/>
        <end position="228"/>
    </location>
</feature>
<dbReference type="Gene3D" id="2.30.30.60">
    <property type="match status" value="1"/>
</dbReference>
<dbReference type="InterPro" id="IPR011014">
    <property type="entry name" value="MscS_channel_TM-2"/>
</dbReference>
<reference evidence="10" key="2">
    <citation type="journal article" date="2023" name="Plants (Basel)">
        <title>Annotation of the Turnera subulata (Passifloraceae) Draft Genome Reveals the S-Locus Evolved after the Divergence of Turneroideae from Passifloroideae in a Stepwise Manner.</title>
        <authorList>
            <person name="Henning P.M."/>
            <person name="Roalson E.H."/>
            <person name="Mir W."/>
            <person name="McCubbin A.G."/>
            <person name="Shore J.S."/>
        </authorList>
    </citation>
    <scope>NUCLEOTIDE SEQUENCE</scope>
    <source>
        <strain evidence="10">F60SS</strain>
    </source>
</reference>
<keyword evidence="6 8" id="KW-0472">Membrane</keyword>
<gene>
    <name evidence="10" type="primary">MSL1</name>
    <name evidence="10" type="ORF">Tsubulata_027065</name>
</gene>
<dbReference type="SUPFAM" id="SSF82861">
    <property type="entry name" value="Mechanosensitive channel protein MscS (YggB), transmembrane region"/>
    <property type="match status" value="1"/>
</dbReference>
<keyword evidence="11" id="KW-1185">Reference proteome</keyword>
<dbReference type="GO" id="GO:0034220">
    <property type="term" value="P:monoatomic ion transmembrane transport"/>
    <property type="evidence" value="ECO:0007669"/>
    <property type="project" value="UniProtKB-KW"/>
</dbReference>
<dbReference type="InterPro" id="IPR010920">
    <property type="entry name" value="LSM_dom_sf"/>
</dbReference>
<evidence type="ECO:0000256" key="5">
    <source>
        <dbReference type="ARBA" id="ARBA00023065"/>
    </source>
</evidence>
<keyword evidence="5" id="KW-0813">Transport</keyword>
<dbReference type="InterPro" id="IPR006685">
    <property type="entry name" value="MscS_channel_2nd"/>
</dbReference>
<keyword evidence="5" id="KW-0406">Ion transport</keyword>
<dbReference type="Proteomes" id="UP001141552">
    <property type="component" value="Unassembled WGS sequence"/>
</dbReference>
<comment type="caution">
    <text evidence="10">The sequence shown here is derived from an EMBL/GenBank/DDBJ whole genome shotgun (WGS) entry which is preliminary data.</text>
</comment>
<evidence type="ECO:0000256" key="1">
    <source>
        <dbReference type="ARBA" id="ARBA00004141"/>
    </source>
</evidence>
<dbReference type="PANTHER" id="PTHR30566">
    <property type="entry name" value="YNAI-RELATED MECHANOSENSITIVE ION CHANNEL"/>
    <property type="match status" value="1"/>
</dbReference>
<dbReference type="PANTHER" id="PTHR30566:SF5">
    <property type="entry name" value="MECHANOSENSITIVE ION CHANNEL PROTEIN 1, MITOCHONDRIAL-RELATED"/>
    <property type="match status" value="1"/>
</dbReference>
<sequence length="594" mass="64439">MLGVRFTMLKSLRISFGSTSDLHSFISSKSYSHLSRHPNPSHVRTSYAFLNHNSHREEVKLPGCPANAGLRNLCLESSAVGQCYKEMAKRPRYSTNPIAKLSTTSSRLSLRSTVPFLSVGPAFTCRLYSSSSGGNVDKPDLPEVLGGNGVHQGSGSDAIGGGEWIDKVKDAWGSAVEAVTNTGQKAKEASDQLTPYVQGLLDSHPYLENVIVPAGSTLIGTVMAWVVMPRILRRFHRYALQTPAALLSGSTSGEQVPYEQSFLGALEDPARYLITFMAFTQIAVMVAPTTIASTYIAPAWRGAAIMSFVWFLYRWKTNVYTRALASGSLASLDREKMVALDKISSVGLFVIGTMAFAEACGVAVQSILTVGGIGGVATAFASRDILGNVLSGLSMQFSKPFSLGDTIKAGSVEGQVVDMGLTTTLLLNAEKLPVTVPNSLFSSQVIVNKSRAQWRAMVRNIPVRIDDLDKMPLISNDIKSMLKSNAKVFLEKEAPYCFLSKIESSFAELTFGCNLKHMPSAEMCGNMKETFFFDSEERKQRGVIHHRTRASITVGQDNKGTRREIGQHLAGYRQSVMPQINEILDGGGGCGFKV</sequence>
<evidence type="ECO:0000259" key="9">
    <source>
        <dbReference type="Pfam" id="PF00924"/>
    </source>
</evidence>
<dbReference type="Pfam" id="PF00924">
    <property type="entry name" value="MS_channel_2nd"/>
    <property type="match status" value="1"/>
</dbReference>
<keyword evidence="3 8" id="KW-0812">Transmembrane</keyword>
<evidence type="ECO:0000256" key="8">
    <source>
        <dbReference type="SAM" id="Phobius"/>
    </source>
</evidence>
<evidence type="ECO:0000313" key="11">
    <source>
        <dbReference type="Proteomes" id="UP001141552"/>
    </source>
</evidence>
<evidence type="ECO:0000313" key="10">
    <source>
        <dbReference type="EMBL" id="KAJ4837180.1"/>
    </source>
</evidence>
<evidence type="ECO:0000256" key="6">
    <source>
        <dbReference type="ARBA" id="ARBA00023136"/>
    </source>
</evidence>
<dbReference type="AlphaFoldDB" id="A0A9Q0JE10"/>
<accession>A0A9Q0JE10</accession>
<comment type="similarity">
    <text evidence="2">Belongs to the MscS (TC 1.A.23) family.</text>
</comment>
<dbReference type="SUPFAM" id="SSF50182">
    <property type="entry name" value="Sm-like ribonucleoproteins"/>
    <property type="match status" value="1"/>
</dbReference>
<dbReference type="EMBL" id="JAKUCV010003912">
    <property type="protein sequence ID" value="KAJ4837180.1"/>
    <property type="molecule type" value="Genomic_DNA"/>
</dbReference>
<evidence type="ECO:0000256" key="3">
    <source>
        <dbReference type="ARBA" id="ARBA00022692"/>
    </source>
</evidence>
<dbReference type="GO" id="GO:0016020">
    <property type="term" value="C:membrane"/>
    <property type="evidence" value="ECO:0007669"/>
    <property type="project" value="UniProtKB-SubCell"/>
</dbReference>